<dbReference type="Pfam" id="PF03161">
    <property type="entry name" value="LAGLIDADG_2"/>
    <property type="match status" value="1"/>
</dbReference>
<geneLocation type="mitochondrion" evidence="2"/>
<dbReference type="GeneID" id="26376265"/>
<protein>
    <recommendedName>
        <fullName evidence="1">Homing endonuclease LAGLIDADG domain-containing protein</fullName>
    </recommendedName>
</protein>
<sequence length="261" mass="30718">MIQKNNLSTLPLFLQRQNANWYKKADVWVHKDEPRKLYGKNLVTYKKTLKLTPQQKRILIGSLLGDGYIDFHRSAKQPSYYFCFAQTWHAADYVDHIYQIFKPFVGTPPKINKIGGIKSGLPKRYEVRFKTYAHEEFKYYYDLFYFCLRQSKGPEVDGQRKKRVPQNIKSILTAEGLAYWYMDDGTTRTYITGKKSYVISTQGFCYEDQVILIDALKETFGLDCGVHKDKTYFRLGFRASSNTLFLSLIKPYIHAYFDYKL</sequence>
<dbReference type="EMBL" id="KT428794">
    <property type="protein sequence ID" value="ALN38260.1"/>
    <property type="molecule type" value="Genomic_DNA"/>
</dbReference>
<keyword evidence="2" id="KW-0496">Mitochondrion</keyword>
<dbReference type="AlphaFoldDB" id="A0A0U2QBN7"/>
<organism evidence="2">
    <name type="scientific">Ulva prolifera</name>
    <name type="common">Green seaweed</name>
    <name type="synonym">Enteromorpha prolifera</name>
    <dbReference type="NCBI Taxonomy" id="3117"/>
    <lineage>
        <taxon>Eukaryota</taxon>
        <taxon>Viridiplantae</taxon>
        <taxon>Chlorophyta</taxon>
        <taxon>core chlorophytes</taxon>
        <taxon>Ulvophyceae</taxon>
        <taxon>OUU clade</taxon>
        <taxon>Ulvales</taxon>
        <taxon>Ulvaceae</taxon>
        <taxon>Ulva</taxon>
    </lineage>
</organism>
<dbReference type="InterPro" id="IPR052500">
    <property type="entry name" value="Chloro/Mito_RNA_Process"/>
</dbReference>
<reference evidence="2" key="1">
    <citation type="journal article" date="2015" name="Mitochondrial DNA">
        <title>The mitochondrial genome of the bloom-forming green alga Ulva prolifera.</title>
        <authorList>
            <person name="Liu F."/>
            <person name="Jun Pang S."/>
        </authorList>
    </citation>
    <scope>NUCLEOTIDE SEQUENCE</scope>
</reference>
<evidence type="ECO:0000313" key="2">
    <source>
        <dbReference type="EMBL" id="ALN38260.1"/>
    </source>
</evidence>
<name>A0A0U2QBN7_ULVPR</name>
<dbReference type="Gene3D" id="3.10.28.10">
    <property type="entry name" value="Homing endonucleases"/>
    <property type="match status" value="2"/>
</dbReference>
<dbReference type="GO" id="GO:0004519">
    <property type="term" value="F:endonuclease activity"/>
    <property type="evidence" value="ECO:0007669"/>
    <property type="project" value="InterPro"/>
</dbReference>
<dbReference type="RefSeq" id="YP_009183730.1">
    <property type="nucleotide sequence ID" value="NC_028538.1"/>
</dbReference>
<dbReference type="PANTHER" id="PTHR47539:SF1">
    <property type="entry name" value="PENTATRICOPEPTIDE REPEAT-CONTAINING PROTEIN OTP51, CHLOROPLASTIC"/>
    <property type="match status" value="1"/>
</dbReference>
<dbReference type="InterPro" id="IPR027434">
    <property type="entry name" value="Homing_endonucl"/>
</dbReference>
<gene>
    <name evidence="2" type="primary">orf</name>
</gene>
<dbReference type="GO" id="GO:0045292">
    <property type="term" value="P:mRNA cis splicing, via spliceosome"/>
    <property type="evidence" value="ECO:0007669"/>
    <property type="project" value="TreeGrafter"/>
</dbReference>
<dbReference type="GO" id="GO:0048564">
    <property type="term" value="P:photosystem I assembly"/>
    <property type="evidence" value="ECO:0007669"/>
    <property type="project" value="TreeGrafter"/>
</dbReference>
<evidence type="ECO:0000259" key="1">
    <source>
        <dbReference type="Pfam" id="PF03161"/>
    </source>
</evidence>
<proteinExistence type="predicted"/>
<dbReference type="InterPro" id="IPR004860">
    <property type="entry name" value="LAGLIDADG_dom"/>
</dbReference>
<feature type="domain" description="Homing endonuclease LAGLIDADG" evidence="1">
    <location>
        <begin position="57"/>
        <end position="244"/>
    </location>
</feature>
<dbReference type="SUPFAM" id="SSF55608">
    <property type="entry name" value="Homing endonucleases"/>
    <property type="match status" value="1"/>
</dbReference>
<dbReference type="GO" id="GO:0000373">
    <property type="term" value="P:Group II intron splicing"/>
    <property type="evidence" value="ECO:0007669"/>
    <property type="project" value="TreeGrafter"/>
</dbReference>
<accession>A0A0U2QBN7</accession>
<dbReference type="PANTHER" id="PTHR47539">
    <property type="entry name" value="PENTATRICOPEPTIDE REPEAT-CONTAINING PROTEIN OTP51, CHLOROPLASTIC"/>
    <property type="match status" value="1"/>
</dbReference>